<dbReference type="Gene3D" id="3.40.710.10">
    <property type="entry name" value="DD-peptidase/beta-lactamase superfamily"/>
    <property type="match status" value="1"/>
</dbReference>
<evidence type="ECO:0000256" key="2">
    <source>
        <dbReference type="ARBA" id="ARBA00023136"/>
    </source>
</evidence>
<reference evidence="4" key="1">
    <citation type="submission" date="2022-01" db="EMBL/GenBank/DDBJ databases">
        <authorList>
            <person name="Jo J.-H."/>
            <person name="Im W.-T."/>
        </authorList>
    </citation>
    <scope>NUCLEOTIDE SEQUENCE</scope>
    <source>
        <strain evidence="4">NA20</strain>
    </source>
</reference>
<evidence type="ECO:0000313" key="5">
    <source>
        <dbReference type="Proteomes" id="UP001165367"/>
    </source>
</evidence>
<dbReference type="InterPro" id="IPR001466">
    <property type="entry name" value="Beta-lactam-related"/>
</dbReference>
<dbReference type="InterPro" id="IPR050491">
    <property type="entry name" value="AmpC-like"/>
</dbReference>
<name>A0ABS9KLT2_9BACT</name>
<evidence type="ECO:0000313" key="4">
    <source>
        <dbReference type="EMBL" id="MCG2613284.1"/>
    </source>
</evidence>
<sequence length="465" mass="52764">MRFILPLLLVLTFVSCKETKQTNNASSKLDEFLTGQEKYFRFNGNILIADKGQTIFQKSYGFADYNTKRLLNDSSVFELASVSKQFTATGILLLVDKGKLKLTDSLRQFFPELPYHNITIWNMLTHTSGLPDYMGIMMEKWDHNKIAFNKDMINFLATENLPALFAPGTKWEYSNTAYVILASIIEKVTRETFADYMAKNIFKPLQMTRTRVYNTRRSLKDTIPNYAYGFFYHDSLNKYMIPDEEPQMNFVIYLDGLQGDGIINSTTSDLLKWDRSIKNHTLLKEATQQEMVKGQALMDTATKKYYGFGVGIGKNDFGNIISHSGGWPGYVTYLARNTHTDQTFIVLSNNMSNSSTIALTLQNIVAGKEVVMPYEHKAIKLDSIALKTFPGKYKTATADILVELKDGKLFRTGGGSSIELIPESASKFFYGDGSDRQFEFELDENKKIKKAWVISAGIKTVIEKL</sequence>
<evidence type="ECO:0000259" key="3">
    <source>
        <dbReference type="Pfam" id="PF00144"/>
    </source>
</evidence>
<dbReference type="InterPro" id="IPR012338">
    <property type="entry name" value="Beta-lactam/transpept-like"/>
</dbReference>
<dbReference type="Proteomes" id="UP001165367">
    <property type="component" value="Unassembled WGS sequence"/>
</dbReference>
<organism evidence="4 5">
    <name type="scientific">Terrimonas ginsenosidimutans</name>
    <dbReference type="NCBI Taxonomy" id="2908004"/>
    <lineage>
        <taxon>Bacteria</taxon>
        <taxon>Pseudomonadati</taxon>
        <taxon>Bacteroidota</taxon>
        <taxon>Chitinophagia</taxon>
        <taxon>Chitinophagales</taxon>
        <taxon>Chitinophagaceae</taxon>
        <taxon>Terrimonas</taxon>
    </lineage>
</organism>
<keyword evidence="5" id="KW-1185">Reference proteome</keyword>
<proteinExistence type="predicted"/>
<comment type="caution">
    <text evidence="4">The sequence shown here is derived from an EMBL/GenBank/DDBJ whole genome shotgun (WGS) entry which is preliminary data.</text>
</comment>
<dbReference type="SUPFAM" id="SSF56601">
    <property type="entry name" value="beta-lactamase/transpeptidase-like"/>
    <property type="match status" value="1"/>
</dbReference>
<dbReference type="Pfam" id="PF00144">
    <property type="entry name" value="Beta-lactamase"/>
    <property type="match status" value="1"/>
</dbReference>
<dbReference type="PANTHER" id="PTHR46825:SF11">
    <property type="entry name" value="PENICILLIN-BINDING PROTEIN 4"/>
    <property type="match status" value="1"/>
</dbReference>
<dbReference type="PANTHER" id="PTHR46825">
    <property type="entry name" value="D-ALANYL-D-ALANINE-CARBOXYPEPTIDASE/ENDOPEPTIDASE AMPH"/>
    <property type="match status" value="1"/>
</dbReference>
<accession>A0ABS9KLT2</accession>
<dbReference type="RefSeq" id="WP_237868513.1">
    <property type="nucleotide sequence ID" value="NZ_JAKLTR010000002.1"/>
</dbReference>
<comment type="subcellular location">
    <subcellularLocation>
        <location evidence="1">Membrane</location>
    </subcellularLocation>
</comment>
<gene>
    <name evidence="4" type="ORF">LZZ85_03295</name>
</gene>
<dbReference type="PROSITE" id="PS51257">
    <property type="entry name" value="PROKAR_LIPOPROTEIN"/>
    <property type="match status" value="1"/>
</dbReference>
<evidence type="ECO:0000256" key="1">
    <source>
        <dbReference type="ARBA" id="ARBA00004370"/>
    </source>
</evidence>
<protein>
    <submittedName>
        <fullName evidence="4">Beta-lactamase family protein</fullName>
    </submittedName>
</protein>
<dbReference type="EMBL" id="JAKLTR010000002">
    <property type="protein sequence ID" value="MCG2613284.1"/>
    <property type="molecule type" value="Genomic_DNA"/>
</dbReference>
<feature type="domain" description="Beta-lactamase-related" evidence="3">
    <location>
        <begin position="45"/>
        <end position="353"/>
    </location>
</feature>
<keyword evidence="2" id="KW-0472">Membrane</keyword>